<proteinExistence type="predicted"/>
<dbReference type="AlphaFoldDB" id="A0A4Y8DH84"/>
<name>A0A4Y8DH84_9HELO</name>
<evidence type="ECO:0000313" key="2">
    <source>
        <dbReference type="Proteomes" id="UP000297299"/>
    </source>
</evidence>
<comment type="caution">
    <text evidence="1">The sequence shown here is derived from an EMBL/GenBank/DDBJ whole genome shotgun (WGS) entry which is preliminary data.</text>
</comment>
<evidence type="ECO:0000313" key="1">
    <source>
        <dbReference type="EMBL" id="TEY84076.1"/>
    </source>
</evidence>
<dbReference type="EMBL" id="PHWZ01000022">
    <property type="protein sequence ID" value="TEY84076.1"/>
    <property type="molecule type" value="Genomic_DNA"/>
</dbReference>
<reference evidence="1 2" key="1">
    <citation type="submission" date="2017-11" db="EMBL/GenBank/DDBJ databases">
        <title>Comparative genomics of Botrytis spp.</title>
        <authorList>
            <person name="Valero-Jimenez C.A."/>
            <person name="Tapia P."/>
            <person name="Veloso J."/>
            <person name="Silva-Moreno E."/>
            <person name="Staats M."/>
            <person name="Valdes J.H."/>
            <person name="Van Kan J.A.L."/>
        </authorList>
    </citation>
    <scope>NUCLEOTIDE SEQUENCE [LARGE SCALE GENOMIC DNA]</scope>
    <source>
        <strain evidence="1 2">MUCL2830</strain>
    </source>
</reference>
<accession>A0A4Y8DH84</accession>
<protein>
    <submittedName>
        <fullName evidence="1">Uncharacterized protein</fullName>
    </submittedName>
</protein>
<sequence length="215" mass="24585">MIPQGTKRKLELMAPGDIKMGAPNILRQKRILSNSHFSKSAIADPSMPLQSGCKLGNYPRDIMFNIMGHLGSLLENWHGKHQYAFWRPNSSSTQTSSNSYDQTIPARFLNKAVYDISLQNKSSEIVKRNVDLRYRLGRNYLDYLFFKSPRIMQKNIDVYFQASSLGWLSPDDPESVFKGSSLPNPYNMGVEQWEKEATKVILSTTDVAYSREHWG</sequence>
<gene>
    <name evidence="1" type="ORF">BOTCAL_0022g00510</name>
</gene>
<dbReference type="Proteomes" id="UP000297299">
    <property type="component" value="Unassembled WGS sequence"/>
</dbReference>
<organism evidence="1 2">
    <name type="scientific">Botryotinia calthae</name>
    <dbReference type="NCBI Taxonomy" id="38488"/>
    <lineage>
        <taxon>Eukaryota</taxon>
        <taxon>Fungi</taxon>
        <taxon>Dikarya</taxon>
        <taxon>Ascomycota</taxon>
        <taxon>Pezizomycotina</taxon>
        <taxon>Leotiomycetes</taxon>
        <taxon>Helotiales</taxon>
        <taxon>Sclerotiniaceae</taxon>
        <taxon>Botryotinia</taxon>
    </lineage>
</organism>
<keyword evidence="2" id="KW-1185">Reference proteome</keyword>
<dbReference type="STRING" id="38488.A0A4Y8DH84"/>
<dbReference type="OrthoDB" id="3465269at2759"/>